<keyword evidence="4" id="KW-0540">Nuclease</keyword>
<evidence type="ECO:0000256" key="4">
    <source>
        <dbReference type="ARBA" id="ARBA00022722"/>
    </source>
</evidence>
<keyword evidence="8" id="KW-0539">Nucleus</keyword>
<dbReference type="PANTHER" id="PTHR23355">
    <property type="entry name" value="RIBONUCLEASE"/>
    <property type="match status" value="1"/>
</dbReference>
<evidence type="ECO:0000256" key="10">
    <source>
        <dbReference type="SAM" id="MobiDB-lite"/>
    </source>
</evidence>
<evidence type="ECO:0000256" key="5">
    <source>
        <dbReference type="ARBA" id="ARBA00022801"/>
    </source>
</evidence>
<dbReference type="Gene3D" id="2.40.50.700">
    <property type="match status" value="1"/>
</dbReference>
<comment type="caution">
    <text evidence="12">The sequence shown here is derived from an EMBL/GenBank/DDBJ whole genome shotgun (WGS) entry which is preliminary data.</text>
</comment>
<dbReference type="InterPro" id="IPR041505">
    <property type="entry name" value="Dis3_CSD2"/>
</dbReference>
<comment type="similarity">
    <text evidence="2 9">Belongs to the RNR ribonuclease family.</text>
</comment>
<evidence type="ECO:0000256" key="1">
    <source>
        <dbReference type="ARBA" id="ARBA00004123"/>
    </source>
</evidence>
<feature type="domain" description="RNB" evidence="11">
    <location>
        <begin position="479"/>
        <end position="811"/>
    </location>
</feature>
<keyword evidence="5" id="KW-0378">Hydrolase</keyword>
<dbReference type="InterPro" id="IPR012340">
    <property type="entry name" value="NA-bd_OB-fold"/>
</dbReference>
<dbReference type="GO" id="GO:0004519">
    <property type="term" value="F:endonuclease activity"/>
    <property type="evidence" value="ECO:0007669"/>
    <property type="project" value="TreeGrafter"/>
</dbReference>
<dbReference type="Proteomes" id="UP000783686">
    <property type="component" value="Unassembled WGS sequence"/>
</dbReference>
<dbReference type="GO" id="GO:0000175">
    <property type="term" value="F:3'-5'-RNA exonuclease activity"/>
    <property type="evidence" value="ECO:0007669"/>
    <property type="project" value="TreeGrafter"/>
</dbReference>
<reference evidence="12" key="1">
    <citation type="submission" date="2020-09" db="EMBL/GenBank/DDBJ databases">
        <authorList>
            <person name="Kikuchi T."/>
        </authorList>
    </citation>
    <scope>NUCLEOTIDE SEQUENCE</scope>
    <source>
        <strain evidence="12">SH1</strain>
    </source>
</reference>
<protein>
    <recommendedName>
        <fullName evidence="11">RNB domain-containing protein</fullName>
    </recommendedName>
</protein>
<dbReference type="Pfam" id="PF17849">
    <property type="entry name" value="OB_Dis3"/>
    <property type="match status" value="1"/>
</dbReference>
<proteinExistence type="inferred from homology"/>
<accession>A0A811LUW9</accession>
<dbReference type="SUPFAM" id="SSF50249">
    <property type="entry name" value="Nucleic acid-binding proteins"/>
    <property type="match status" value="2"/>
</dbReference>
<dbReference type="Gene3D" id="3.40.50.1010">
    <property type="entry name" value="5'-nuclease"/>
    <property type="match status" value="1"/>
</dbReference>
<dbReference type="InterPro" id="IPR022966">
    <property type="entry name" value="RNase_II/R_CS"/>
</dbReference>
<evidence type="ECO:0000259" key="11">
    <source>
        <dbReference type="SMART" id="SM00955"/>
    </source>
</evidence>
<dbReference type="PROSITE" id="PS01175">
    <property type="entry name" value="RIBONUCLEASE_II"/>
    <property type="match status" value="1"/>
</dbReference>
<gene>
    <name evidence="12" type="ORF">BOKJ2_LOCUS14189</name>
</gene>
<keyword evidence="7" id="KW-0694">RNA-binding</keyword>
<dbReference type="SMART" id="SM00955">
    <property type="entry name" value="RNB"/>
    <property type="match status" value="1"/>
</dbReference>
<keyword evidence="6" id="KW-0269">Exonuclease</keyword>
<evidence type="ECO:0000256" key="8">
    <source>
        <dbReference type="ARBA" id="ARBA00023242"/>
    </source>
</evidence>
<evidence type="ECO:0000256" key="3">
    <source>
        <dbReference type="ARBA" id="ARBA00022552"/>
    </source>
</evidence>
<comment type="subcellular location">
    <subcellularLocation>
        <location evidence="1">Nucleus</location>
    </subcellularLocation>
</comment>
<dbReference type="AlphaFoldDB" id="A0A811LUW9"/>
<feature type="region of interest" description="Disordered" evidence="10">
    <location>
        <begin position="321"/>
        <end position="349"/>
    </location>
</feature>
<keyword evidence="13" id="KW-1185">Reference proteome</keyword>
<dbReference type="Pfam" id="PF00773">
    <property type="entry name" value="RNB"/>
    <property type="match status" value="1"/>
</dbReference>
<evidence type="ECO:0000256" key="6">
    <source>
        <dbReference type="ARBA" id="ARBA00022839"/>
    </source>
</evidence>
<dbReference type="GO" id="GO:0016075">
    <property type="term" value="P:rRNA catabolic process"/>
    <property type="evidence" value="ECO:0007669"/>
    <property type="project" value="TreeGrafter"/>
</dbReference>
<organism evidence="12 13">
    <name type="scientific">Bursaphelenchus okinawaensis</name>
    <dbReference type="NCBI Taxonomy" id="465554"/>
    <lineage>
        <taxon>Eukaryota</taxon>
        <taxon>Metazoa</taxon>
        <taxon>Ecdysozoa</taxon>
        <taxon>Nematoda</taxon>
        <taxon>Chromadorea</taxon>
        <taxon>Rhabditida</taxon>
        <taxon>Tylenchina</taxon>
        <taxon>Tylenchomorpha</taxon>
        <taxon>Aphelenchoidea</taxon>
        <taxon>Aphelenchoididae</taxon>
        <taxon>Bursaphelenchus</taxon>
    </lineage>
</organism>
<dbReference type="InterPro" id="IPR050180">
    <property type="entry name" value="RNR_Ribonuclease"/>
</dbReference>
<dbReference type="Gene3D" id="2.40.50.690">
    <property type="match status" value="1"/>
</dbReference>
<dbReference type="EMBL" id="CAJFCW020000006">
    <property type="protein sequence ID" value="CAG9127808.1"/>
    <property type="molecule type" value="Genomic_DNA"/>
</dbReference>
<dbReference type="Pfam" id="PF17216">
    <property type="entry name" value="Rrp44_CSD1"/>
    <property type="match status" value="1"/>
</dbReference>
<dbReference type="OrthoDB" id="372421at2759"/>
<dbReference type="GO" id="GO:0000177">
    <property type="term" value="C:cytoplasmic exosome (RNase complex)"/>
    <property type="evidence" value="ECO:0007669"/>
    <property type="project" value="TreeGrafter"/>
</dbReference>
<dbReference type="InterPro" id="IPR001900">
    <property type="entry name" value="RNase_II/R"/>
</dbReference>
<dbReference type="EMBL" id="CAJFDH010000006">
    <property type="protein sequence ID" value="CAD5230545.1"/>
    <property type="molecule type" value="Genomic_DNA"/>
</dbReference>
<dbReference type="InterPro" id="IPR033771">
    <property type="entry name" value="Rrp44_CSD1"/>
</dbReference>
<keyword evidence="3" id="KW-0698">rRNA processing</keyword>
<evidence type="ECO:0000313" key="13">
    <source>
        <dbReference type="Proteomes" id="UP000614601"/>
    </source>
</evidence>
<dbReference type="Gene3D" id="2.40.50.140">
    <property type="entry name" value="Nucleic acid-binding proteins"/>
    <property type="match status" value="1"/>
</dbReference>
<name>A0A811LUW9_9BILA</name>
<evidence type="ECO:0000256" key="7">
    <source>
        <dbReference type="ARBA" id="ARBA00022884"/>
    </source>
</evidence>
<dbReference type="GO" id="GO:0000176">
    <property type="term" value="C:nuclear exosome (RNase complex)"/>
    <property type="evidence" value="ECO:0007669"/>
    <property type="project" value="TreeGrafter"/>
</dbReference>
<sequence>MLGRFSLPTETLSSELNGHDVFKKRVKVVYYNRNRYGRIRKQILEKYVRNDAHCGLMSCTCNGGALETKKLDPVTNLVQNKVMNLSHVVIVDSQVLFKFLDIFVEGKVPNVIIPYSAWRTIKQRNRKVFSALQDLYGTVNDNFYLFDNEFFIETLPEGPLSQSDGETILIGKMANYLLEHWRQFKVVPIVLTMDDTSLDQVMVYYKYSTTFLNYVKGFPKSDEKKLLVQRVKELGKVEEKGGKNPHYPYYMGERELDAAVRDGTVRVGKFTVTMENRQEAYVQVNDNLKVLVHGVLNMNRAITGDTVAVYVFPESKWRAPEGRYRTQDEDEEKKEEFVNDEEQENKKKENVVPTGRIVNIVKRQLKHYCGILEPPTVKNGSRCLFRPADRRMPLVIIDTRAYEMAVGKKVLASIVRWPADSWLPQGSLVRVIGQVGDKDVENEVILLEHDVRFREFTEEERSELPPAEWKPASPLEAYRRDLTYLDVCSVDPVGCTDIDDALHFREISKGRYEVGVHIADVSHFVRAGCPLDLEASRRCTTVYLCGRRIDMLPERLSSFLCSLREHELRYAFSVIWELDEKAEIQNVQFTKSLIKSRRAFTYEQAQNLVDLKEDNSVLAKSLRGLMKLSKIMRERRRQRGSLTLASMEIRFDFDEKTGNPVGVSAKKSLDTMSMVEEFMLLANVSVAERILSEYPGAAMLRRHPVPNQEAFLPLIEAAKEMGFEIKTDNNILLAESLDRAVDPNNPKANQMLRMMATRCMTQALYFPAGTVPTDHYRHYGLAIPIYTHFTSPIRRYADVVVHRQLATLLGVFKNTEMPKMFSRAALVFLSDEMNRKNRLAQRANRASVVLNTQFLLNSKPAEDDGFVTQLKENGVLVVVPKYGVDSVVEFPLNCTVKLSLFQKVRVRLSVEENNQRRFLRMQIIDPELTEGSGDAEPTESFMD</sequence>
<evidence type="ECO:0000313" key="12">
    <source>
        <dbReference type="EMBL" id="CAD5230545.1"/>
    </source>
</evidence>
<dbReference type="GO" id="GO:0071031">
    <property type="term" value="P:nuclear mRNA surveillance of mRNA 3'-end processing"/>
    <property type="evidence" value="ECO:0007669"/>
    <property type="project" value="TreeGrafter"/>
</dbReference>
<dbReference type="Proteomes" id="UP000614601">
    <property type="component" value="Unassembled WGS sequence"/>
</dbReference>
<evidence type="ECO:0000256" key="9">
    <source>
        <dbReference type="RuleBase" id="RU003901"/>
    </source>
</evidence>
<dbReference type="GO" id="GO:0006364">
    <property type="term" value="P:rRNA processing"/>
    <property type="evidence" value="ECO:0007669"/>
    <property type="project" value="UniProtKB-KW"/>
</dbReference>
<feature type="compositionally biased region" description="Acidic residues" evidence="10">
    <location>
        <begin position="328"/>
        <end position="343"/>
    </location>
</feature>
<evidence type="ECO:0000256" key="2">
    <source>
        <dbReference type="ARBA" id="ARBA00005785"/>
    </source>
</evidence>
<dbReference type="GO" id="GO:0003723">
    <property type="term" value="F:RNA binding"/>
    <property type="evidence" value="ECO:0007669"/>
    <property type="project" value="UniProtKB-KW"/>
</dbReference>
<dbReference type="PANTHER" id="PTHR23355:SF35">
    <property type="entry name" value="EXOSOME COMPLEX EXONUCLEASE RRP44"/>
    <property type="match status" value="1"/>
</dbReference>